<evidence type="ECO:0000256" key="3">
    <source>
        <dbReference type="ARBA" id="ARBA00023125"/>
    </source>
</evidence>
<dbReference type="InterPro" id="IPR000551">
    <property type="entry name" value="MerR-type_HTH_dom"/>
</dbReference>
<dbReference type="Proteomes" id="UP001257627">
    <property type="component" value="Unassembled WGS sequence"/>
</dbReference>
<evidence type="ECO:0000256" key="1">
    <source>
        <dbReference type="ARBA" id="ARBA00022491"/>
    </source>
</evidence>
<dbReference type="PRINTS" id="PR00040">
    <property type="entry name" value="HTHMERR"/>
</dbReference>
<gene>
    <name evidence="6" type="ORF">PU648_11715</name>
</gene>
<accession>A0ABU3UGF9</accession>
<comment type="caution">
    <text evidence="6">The sequence shown here is derived from an EMBL/GenBank/DDBJ whole genome shotgun (WGS) entry which is preliminary data.</text>
</comment>
<feature type="domain" description="HTH merR-type" evidence="5">
    <location>
        <begin position="1"/>
        <end position="68"/>
    </location>
</feature>
<protein>
    <submittedName>
        <fullName evidence="6">MerR family transcriptional regulator</fullName>
    </submittedName>
</protein>
<keyword evidence="3" id="KW-0238">DNA-binding</keyword>
<evidence type="ECO:0000313" key="7">
    <source>
        <dbReference type="Proteomes" id="UP001257627"/>
    </source>
</evidence>
<name>A0ABU3UGF9_9ACTN</name>
<dbReference type="InterPro" id="IPR047057">
    <property type="entry name" value="MerR_fam"/>
</dbReference>
<dbReference type="EMBL" id="JARAKF010000001">
    <property type="protein sequence ID" value="MDU8993015.1"/>
    <property type="molecule type" value="Genomic_DNA"/>
</dbReference>
<keyword evidence="7" id="KW-1185">Reference proteome</keyword>
<dbReference type="Gene3D" id="1.10.1660.10">
    <property type="match status" value="1"/>
</dbReference>
<dbReference type="RefSeq" id="WP_316732600.1">
    <property type="nucleotide sequence ID" value="NZ_JARAKF010000001.1"/>
</dbReference>
<dbReference type="PROSITE" id="PS50937">
    <property type="entry name" value="HTH_MERR_2"/>
    <property type="match status" value="1"/>
</dbReference>
<evidence type="ECO:0000259" key="5">
    <source>
        <dbReference type="PROSITE" id="PS50937"/>
    </source>
</evidence>
<dbReference type="SUPFAM" id="SSF46955">
    <property type="entry name" value="Putative DNA-binding domain"/>
    <property type="match status" value="1"/>
</dbReference>
<evidence type="ECO:0000256" key="4">
    <source>
        <dbReference type="ARBA" id="ARBA00023163"/>
    </source>
</evidence>
<organism evidence="6 7">
    <name type="scientific">Streptomyces mirabilis</name>
    <dbReference type="NCBI Taxonomy" id="68239"/>
    <lineage>
        <taxon>Bacteria</taxon>
        <taxon>Bacillati</taxon>
        <taxon>Actinomycetota</taxon>
        <taxon>Actinomycetes</taxon>
        <taxon>Kitasatosporales</taxon>
        <taxon>Streptomycetaceae</taxon>
        <taxon>Streptomyces</taxon>
    </lineage>
</organism>
<keyword evidence="1" id="KW-0678">Repressor</keyword>
<evidence type="ECO:0000313" key="6">
    <source>
        <dbReference type="EMBL" id="MDU8993015.1"/>
    </source>
</evidence>
<keyword evidence="4" id="KW-0804">Transcription</keyword>
<reference evidence="6 7" key="1">
    <citation type="submission" date="2023-02" db="EMBL/GenBank/DDBJ databases">
        <authorList>
            <person name="Maleckis M."/>
        </authorList>
    </citation>
    <scope>NUCLEOTIDE SEQUENCE [LARGE SCALE GENOMIC DNA]</scope>
    <source>
        <strain evidence="6 7">P8-A2</strain>
    </source>
</reference>
<dbReference type="PANTHER" id="PTHR30204:SF69">
    <property type="entry name" value="MERR-FAMILY TRANSCRIPTIONAL REGULATOR"/>
    <property type="match status" value="1"/>
</dbReference>
<evidence type="ECO:0000256" key="2">
    <source>
        <dbReference type="ARBA" id="ARBA00023015"/>
    </source>
</evidence>
<dbReference type="SMART" id="SM00422">
    <property type="entry name" value="HTH_MERR"/>
    <property type="match status" value="1"/>
</dbReference>
<sequence>MLIGELAARAGTTTRALRYYEEQDLLESDRTTAGYRLYEPGAVRRVRNIRELLSCGLTVEDVKSLLAYLDADLPEVLSYSPLCADGYGVGVQRVAQLEERIAILTELRDSLVRRMPWLAAPDGTADEQAA</sequence>
<dbReference type="InterPro" id="IPR009061">
    <property type="entry name" value="DNA-bd_dom_put_sf"/>
</dbReference>
<dbReference type="PANTHER" id="PTHR30204">
    <property type="entry name" value="REDOX-CYCLING DRUG-SENSING TRANSCRIPTIONAL ACTIVATOR SOXR"/>
    <property type="match status" value="1"/>
</dbReference>
<keyword evidence="2" id="KW-0805">Transcription regulation</keyword>
<proteinExistence type="predicted"/>
<dbReference type="Pfam" id="PF13411">
    <property type="entry name" value="MerR_1"/>
    <property type="match status" value="1"/>
</dbReference>